<evidence type="ECO:0000313" key="18">
    <source>
        <dbReference type="Proteomes" id="UP001558632"/>
    </source>
</evidence>
<dbReference type="SMART" id="SM00484">
    <property type="entry name" value="XPGI"/>
    <property type="match status" value="1"/>
</dbReference>
<keyword evidence="12" id="KW-0597">Phosphoprotein</keyword>
<keyword evidence="4 12" id="KW-0479">Metal-binding</keyword>
<name>A0ABR3KZ52_TRISP</name>
<organism evidence="17 18">
    <name type="scientific">Trichinella spiralis</name>
    <name type="common">Trichina worm</name>
    <dbReference type="NCBI Taxonomy" id="6334"/>
    <lineage>
        <taxon>Eukaryota</taxon>
        <taxon>Metazoa</taxon>
        <taxon>Ecdysozoa</taxon>
        <taxon>Nematoda</taxon>
        <taxon>Enoplea</taxon>
        <taxon>Dorylaimia</taxon>
        <taxon>Trichinellida</taxon>
        <taxon>Trichinellidae</taxon>
        <taxon>Trichinella</taxon>
    </lineage>
</organism>
<comment type="similarity">
    <text evidence="12">Belongs to the XPG/RAD2 endonuclease family. FEN1 subfamily.</text>
</comment>
<evidence type="ECO:0000256" key="14">
    <source>
        <dbReference type="SAM" id="MobiDB-lite"/>
    </source>
</evidence>
<dbReference type="InterPro" id="IPR036279">
    <property type="entry name" value="5-3_exonuclease_C_sf"/>
</dbReference>
<dbReference type="Proteomes" id="UP001558632">
    <property type="component" value="Unassembled WGS sequence"/>
</dbReference>
<dbReference type="CDD" id="cd09867">
    <property type="entry name" value="PIN_FEN1"/>
    <property type="match status" value="1"/>
</dbReference>
<keyword evidence="7 12" id="KW-0378">Hydrolase</keyword>
<feature type="domain" description="Protein kinase" evidence="15">
    <location>
        <begin position="644"/>
        <end position="974"/>
    </location>
</feature>
<protein>
    <recommendedName>
        <fullName evidence="12">Flap endonuclease 1</fullName>
        <shortName evidence="12">FEN-1</shortName>
        <ecNumber evidence="12">3.1.-.-</ecNumber>
    </recommendedName>
    <alternativeName>
        <fullName evidence="12">Flap structure-specific endonuclease 1</fullName>
    </alternativeName>
</protein>
<keyword evidence="13" id="KW-0067">ATP-binding</keyword>
<evidence type="ECO:0000313" key="17">
    <source>
        <dbReference type="EMBL" id="KAL1245340.1"/>
    </source>
</evidence>
<evidence type="ECO:0000256" key="8">
    <source>
        <dbReference type="ARBA" id="ARBA00022839"/>
    </source>
</evidence>
<evidence type="ECO:0000256" key="5">
    <source>
        <dbReference type="ARBA" id="ARBA00022759"/>
    </source>
</evidence>
<dbReference type="Gene3D" id="1.10.150.20">
    <property type="entry name" value="5' to 3' exonuclease, C-terminal subdomain"/>
    <property type="match status" value="1"/>
</dbReference>
<dbReference type="InterPro" id="IPR020635">
    <property type="entry name" value="Tyr_kinase_cat_dom"/>
</dbReference>
<proteinExistence type="inferred from homology"/>
<dbReference type="InterPro" id="IPR029060">
    <property type="entry name" value="PIN-like_dom_sf"/>
</dbReference>
<dbReference type="SMART" id="SM00219">
    <property type="entry name" value="TyrKc"/>
    <property type="match status" value="1"/>
</dbReference>
<evidence type="ECO:0000256" key="3">
    <source>
        <dbReference type="ARBA" id="ARBA00022722"/>
    </source>
</evidence>
<dbReference type="CDD" id="cd00192">
    <property type="entry name" value="PTKc"/>
    <property type="match status" value="1"/>
</dbReference>
<evidence type="ECO:0000256" key="12">
    <source>
        <dbReference type="HAMAP-Rule" id="MF_03140"/>
    </source>
</evidence>
<keyword evidence="18" id="KW-1185">Reference proteome</keyword>
<dbReference type="PROSITE" id="PS50249">
    <property type="entry name" value="MPN"/>
    <property type="match status" value="1"/>
</dbReference>
<dbReference type="InterPro" id="IPR050122">
    <property type="entry name" value="RTK"/>
</dbReference>
<dbReference type="PROSITE" id="PS00107">
    <property type="entry name" value="PROTEIN_KINASE_ATP"/>
    <property type="match status" value="1"/>
</dbReference>
<dbReference type="InterPro" id="IPR006086">
    <property type="entry name" value="XPG-I_dom"/>
</dbReference>
<evidence type="ECO:0000256" key="6">
    <source>
        <dbReference type="ARBA" id="ARBA00022763"/>
    </source>
</evidence>
<dbReference type="InterPro" id="IPR008918">
    <property type="entry name" value="HhH2"/>
</dbReference>
<dbReference type="PROSITE" id="PS00109">
    <property type="entry name" value="PROTEIN_KINASE_TYR"/>
    <property type="match status" value="1"/>
</dbReference>
<evidence type="ECO:0000256" key="10">
    <source>
        <dbReference type="ARBA" id="ARBA00023204"/>
    </source>
</evidence>
<evidence type="ECO:0000256" key="2">
    <source>
        <dbReference type="ARBA" id="ARBA00022705"/>
    </source>
</evidence>
<dbReference type="Gene3D" id="3.30.200.20">
    <property type="entry name" value="Phosphorylase Kinase, domain 1"/>
    <property type="match status" value="1"/>
</dbReference>
<evidence type="ECO:0000259" key="16">
    <source>
        <dbReference type="PROSITE" id="PS50249"/>
    </source>
</evidence>
<gene>
    <name evidence="17" type="ORF">TSPI_07553</name>
</gene>
<dbReference type="Gene3D" id="3.40.50.1010">
    <property type="entry name" value="5'-nuclease"/>
    <property type="match status" value="1"/>
</dbReference>
<keyword evidence="10 12" id="KW-0234">DNA repair</keyword>
<dbReference type="EMBL" id="JBEUSY010000101">
    <property type="protein sequence ID" value="KAL1245340.1"/>
    <property type="molecule type" value="Genomic_DNA"/>
</dbReference>
<dbReference type="CDD" id="cd09907">
    <property type="entry name" value="H3TH_FEN1-Euk"/>
    <property type="match status" value="1"/>
</dbReference>
<evidence type="ECO:0000256" key="7">
    <source>
        <dbReference type="ARBA" id="ARBA00022801"/>
    </source>
</evidence>
<dbReference type="PANTHER" id="PTHR24416">
    <property type="entry name" value="TYROSINE-PROTEIN KINASE RECEPTOR"/>
    <property type="match status" value="1"/>
</dbReference>
<dbReference type="InterPro" id="IPR008266">
    <property type="entry name" value="Tyr_kinase_AS"/>
</dbReference>
<keyword evidence="6 12" id="KW-0227">DNA damage</keyword>
<dbReference type="InterPro" id="IPR017441">
    <property type="entry name" value="Protein_kinase_ATP_BS"/>
</dbReference>
<comment type="subcellular location">
    <subcellularLocation>
        <location evidence="1">Membrane</location>
        <topology evidence="1">Single-pass membrane protein</topology>
    </subcellularLocation>
    <subcellularLocation>
        <location evidence="12">Nucleus</location>
        <location evidence="12">Nucleolus</location>
    </subcellularLocation>
    <subcellularLocation>
        <location evidence="12">Nucleus</location>
        <location evidence="12">Nucleoplasm</location>
    </subcellularLocation>
    <subcellularLocation>
        <location evidence="12">Mitochondrion</location>
    </subcellularLocation>
    <text evidence="12">Resides mostly in the nucleoli and relocalizes to the nucleoplasm upon DNA damage.</text>
</comment>
<keyword evidence="13" id="KW-0547">Nucleotide-binding</keyword>
<keyword evidence="12" id="KW-0496">Mitochondrion</keyword>
<dbReference type="PROSITE" id="PS00841">
    <property type="entry name" value="XPG_1"/>
    <property type="match status" value="1"/>
</dbReference>
<comment type="catalytic activity">
    <reaction evidence="11">
        <text>L-tyrosyl-[protein] + ATP = O-phospho-L-tyrosyl-[protein] + ADP + H(+)</text>
        <dbReference type="Rhea" id="RHEA:10596"/>
        <dbReference type="Rhea" id="RHEA-COMP:10136"/>
        <dbReference type="Rhea" id="RHEA-COMP:20101"/>
        <dbReference type="ChEBI" id="CHEBI:15378"/>
        <dbReference type="ChEBI" id="CHEBI:30616"/>
        <dbReference type="ChEBI" id="CHEBI:46858"/>
        <dbReference type="ChEBI" id="CHEBI:61978"/>
        <dbReference type="ChEBI" id="CHEBI:456216"/>
        <dbReference type="EC" id="2.7.10.1"/>
    </reaction>
</comment>
<dbReference type="Pfam" id="PF00752">
    <property type="entry name" value="XPG_N"/>
    <property type="match status" value="1"/>
</dbReference>
<evidence type="ECO:0000256" key="1">
    <source>
        <dbReference type="ARBA" id="ARBA00004167"/>
    </source>
</evidence>
<keyword evidence="2 12" id="KW-0235">DNA replication</keyword>
<reference evidence="17 18" key="1">
    <citation type="submission" date="2024-07" db="EMBL/GenBank/DDBJ databases">
        <title>Enhanced genomic and transcriptomic resources for Trichinella pseudospiralis and T. spiralis underpin the discovery of pronounced molecular differences between stages and species.</title>
        <authorList>
            <person name="Pasi K.K."/>
            <person name="La Rosa G."/>
            <person name="Gomez-Morales M.A."/>
            <person name="Tosini F."/>
            <person name="Sumanam S."/>
            <person name="Young N.D."/>
            <person name="Chang B.C."/>
            <person name="Robin G.B."/>
        </authorList>
    </citation>
    <scope>NUCLEOTIDE SEQUENCE [LARGE SCALE GENOMIC DNA]</scope>
    <source>
        <strain evidence="17">ISS534</strain>
    </source>
</reference>
<comment type="cofactor">
    <cofactor evidence="12">
        <name>Mg(2+)</name>
        <dbReference type="ChEBI" id="CHEBI:18420"/>
    </cofactor>
    <text evidence="12">Binds 2 magnesium ions per subunit. They probably participate in the reaction catalyzed by the enzyme. May bind an additional third magnesium ion after substrate binding.</text>
</comment>
<evidence type="ECO:0000256" key="13">
    <source>
        <dbReference type="PROSITE-ProRule" id="PRU10141"/>
    </source>
</evidence>
<dbReference type="EC" id="3.1.-.-" evidence="12"/>
<keyword evidence="5 12" id="KW-0255">Endonuclease</keyword>
<dbReference type="InterPro" id="IPR023426">
    <property type="entry name" value="Flap_endonuc"/>
</dbReference>
<dbReference type="InterPro" id="IPR006085">
    <property type="entry name" value="XPG_DNA_repair_N"/>
</dbReference>
<dbReference type="PRINTS" id="PR00853">
    <property type="entry name" value="XPGRADSUPER"/>
</dbReference>
<dbReference type="InterPro" id="IPR019974">
    <property type="entry name" value="XPG_CS"/>
</dbReference>
<feature type="binding site" evidence="13">
    <location>
        <position position="678"/>
    </location>
    <ligand>
        <name>ATP</name>
        <dbReference type="ChEBI" id="CHEBI:30616"/>
    </ligand>
</feature>
<dbReference type="HAMAP" id="MF_00614">
    <property type="entry name" value="Fen"/>
    <property type="match status" value="1"/>
</dbReference>
<feature type="region of interest" description="Disordered" evidence="14">
    <location>
        <begin position="1729"/>
        <end position="1749"/>
    </location>
</feature>
<dbReference type="SUPFAM" id="SSF47807">
    <property type="entry name" value="5' to 3' exonuclease, C-terminal subdomain"/>
    <property type="match status" value="1"/>
</dbReference>
<dbReference type="InterPro" id="IPR024969">
    <property type="entry name" value="EIF3F/CSN6-like_C"/>
</dbReference>
<keyword evidence="3 12" id="KW-0540">Nuclease</keyword>
<evidence type="ECO:0000256" key="9">
    <source>
        <dbReference type="ARBA" id="ARBA00022842"/>
    </source>
</evidence>
<dbReference type="Pfam" id="PF01398">
    <property type="entry name" value="JAB"/>
    <property type="match status" value="1"/>
</dbReference>
<dbReference type="InterPro" id="IPR000719">
    <property type="entry name" value="Prot_kinase_dom"/>
</dbReference>
<dbReference type="SUPFAM" id="SSF56112">
    <property type="entry name" value="Protein kinase-like (PK-like)"/>
    <property type="match status" value="1"/>
</dbReference>
<evidence type="ECO:0000256" key="4">
    <source>
        <dbReference type="ARBA" id="ARBA00022723"/>
    </source>
</evidence>
<dbReference type="Pfam" id="PF00867">
    <property type="entry name" value="XPG_I"/>
    <property type="match status" value="1"/>
</dbReference>
<dbReference type="InterPro" id="IPR001245">
    <property type="entry name" value="Ser-Thr/Tyr_kinase_cat_dom"/>
</dbReference>
<dbReference type="Pfam" id="PF07714">
    <property type="entry name" value="PK_Tyr_Ser-Thr"/>
    <property type="match status" value="1"/>
</dbReference>
<dbReference type="Gene3D" id="3.40.140.10">
    <property type="entry name" value="Cytidine Deaminase, domain 2"/>
    <property type="match status" value="1"/>
</dbReference>
<comment type="function">
    <text evidence="12">Structure-specific nuclease with 5'-flap endonuclease and 5'-3' exonuclease activities involved in DNA replication and repair. During DNA replication, cleaves the 5'-overhanging flap structure that is generated by displacement synthesis when DNA polymerase encounters the 5'-end of a downstream Okazaki fragment. It enters the flap from the 5'-end and then tracks to cleave the flap base, leaving a nick for ligation. Also involved in the long patch base excision repair (LP-BER) pathway, by cleaving within the apurinic/apyrimidinic (AP) site-terminated flap. Acts as a genome stabilization factor that prevents flaps from equilibrating into structures that lead to duplications and deletions. Also possesses 5'-3' exonuclease activity on nicked or gapped double-stranded DNA, and exhibits RNase H activity. Also involved in replication and repair of rDNA and in repairing mitochondrial DNA.</text>
</comment>
<evidence type="ECO:0000259" key="15">
    <source>
        <dbReference type="PROSITE" id="PS50011"/>
    </source>
</evidence>
<dbReference type="PANTHER" id="PTHR24416:SF594">
    <property type="entry name" value="PROTEIN KINASE DOMAIN-CONTAINING PROTEIN"/>
    <property type="match status" value="1"/>
</dbReference>
<keyword evidence="8 12" id="KW-0269">Exonuclease</keyword>
<dbReference type="InterPro" id="IPR000555">
    <property type="entry name" value="JAMM/MPN+_dom"/>
</dbReference>
<evidence type="ECO:0000256" key="11">
    <source>
        <dbReference type="ARBA" id="ARBA00051243"/>
    </source>
</evidence>
<dbReference type="InterPro" id="IPR037518">
    <property type="entry name" value="MPN"/>
</dbReference>
<dbReference type="InterPro" id="IPR011009">
    <property type="entry name" value="Kinase-like_dom_sf"/>
</dbReference>
<sequence length="1749" mass="199080">MVKIWHLLISSTEKRRKVIPKHVPGRDEKNPTVGTISQRNCFALFILKFHLTLIYGTKRCLKMKLCSSESTRLFFHDKKEAVIKITTDVPSVSWLTVRLAHERCLTTPTVVMISRSMRSNCCRLVHQKSGQSKRIWCYFMTANQLQFSSTSHSSQKPSARPIGKLLEICLASIAPSLAYPLCVSLALSYDQAQKEQQACERNCEIHDTLKAYENCLRRCYSYVDYNLVPTRFTGSTSNKTYPKPPTNITVNFNVYRENHSKHLRATINWDAERDDSRTGYYLIFTAKSNSCEQKFPGYYTQNIPANARSWDLPTQTMSLYPLVLDFGCKYRVEMRSEPYPYGDTNYASIVTVQIPACVDNYCSCRSQARVSQPEILTLRPFWDPESNSIKAQLVWRFKWPKEIKDESIEFRVRLAQVIRRAGVAALSTFRFLTIVGEPGKQLFEVILGNLKNQSEYQVQVFAINKHVCKSKEEIAEFIVNVNSSRNNTDELAVLESNESLLLPLTTNTTSSPGETEASVIVLSTTEKADIGKNTTTSVASDNGNILQTFEQQQQQERYLTATLPTLAVIVLVLISVYCQMRFRRAVKSAETKEKFLRIPDKSSFDIDRYLELSMETNILYTEKEISDAQRRGAADKFEMSYERLTFKGVIGQGAFGLVYAGTAESIINHPGPLVVAIKQLKADATETERNEFSLEIATMKLIGDHPNVVQMFGCVTLQQPNCMIMEYVPYGDLLQYLKNVRKQYEKQLSTMASTGCQASAINLHTVDINVVEDCHCGYCLPAVENDDAEIEYRQNSNESNIPNLSYSLNPVELQNFAMQVANGMAHLESLNITHRDLAARNVLVGYGKCLKISDFGLSRSGVYVKTTSGRVPLRWLSIEAMRDHMYSSKSDVWAYGVVLWEICTLGGFPYRHVADKELLRYLDSNHRLEKPHSCTDSIYKLMLLCWSKEPENRPPFSQIQKMLTDMTRNNMMYVDFYLCFAKLRLLEALLYDLEYTMSDEESEESITVDEEEERKPIVVRKHEQVDLPITKVIVHPLVLLSVIDHFNRVYKITKSPRVVGILLGTTSGKTVDVTNCFAVPFEQDYTALPPVWFLDHEYLESMHMMFGKVNAREKIVGWYHSGPHLYSTDIAINSVLKSFVMHPVLCVVSVKKHGIPADAYIEVEEVQDDGSVPLRTFELLSCCIQSEEAEAVGVEHLLRDIKDQSAGTLAQMTTRRVVGLRGFVEMLRCIKCYLEEVSEGSMPVNNNILYHLQEIFYILPSLQASLSESYLSETTDELMGLFLGSLSRAVYGLHNLIDNLVKYREAEKEWDKKEYTKRCEMARQLKKQSTNEPAQKCMYDFIFSKLLRRTKFFSLKNKQAQIVQKCAFAVCNATTLQKMGIKGLSKVIADFSPNAITERTMNSFFGRTIAIDASMSLYQFLIAIRQDGSQLSAESGETTSHLIGMFYRTIRMVENGIKPVYVFDGKPPVLKSDELDKRTERRTEAEEKYADAVQAGDSEAINKFSRRLTKVSKEHVDECKRLLKLMGIPYIEAPCEAEAQCAALVKAKKVFAAATEDMDTLTFGSDIMLRYLTFSEAKKMPIKEFRFDDVLHGLNMTHEEFVDFCILLGCDYCPTIKGVGPKKAYDLIKQYRNLETIVEKLDKKKYPIPENWQYKAVRKLFLEPEVIDCNTIELTWKDPDEQGLITFLVNEKNFGHNRVVNGCAKLLSARRSSTQGRIDSFFTVLVTKKKRPADEGSSKATAKKGKGKK</sequence>
<dbReference type="SMART" id="SM00279">
    <property type="entry name" value="HhH2"/>
    <property type="match status" value="1"/>
</dbReference>
<dbReference type="InterPro" id="IPR006084">
    <property type="entry name" value="XPG/Rad2"/>
</dbReference>
<dbReference type="Pfam" id="PF13012">
    <property type="entry name" value="MitMem_reg"/>
    <property type="match status" value="1"/>
</dbReference>
<dbReference type="PROSITE" id="PS50011">
    <property type="entry name" value="PROTEIN_KINASE_DOM"/>
    <property type="match status" value="1"/>
</dbReference>
<accession>A0ABR3KZ52</accession>
<keyword evidence="12" id="KW-0539">Nucleus</keyword>
<dbReference type="SUPFAM" id="SSF88723">
    <property type="entry name" value="PIN domain-like"/>
    <property type="match status" value="1"/>
</dbReference>
<dbReference type="PROSITE" id="PS00842">
    <property type="entry name" value="XPG_2"/>
    <property type="match status" value="1"/>
</dbReference>
<dbReference type="SMART" id="SM00485">
    <property type="entry name" value="XPGN"/>
    <property type="match status" value="1"/>
</dbReference>
<dbReference type="SMART" id="SM00232">
    <property type="entry name" value="JAB_MPN"/>
    <property type="match status" value="1"/>
</dbReference>
<dbReference type="Gene3D" id="1.10.510.10">
    <property type="entry name" value="Transferase(Phosphotransferase) domain 1"/>
    <property type="match status" value="1"/>
</dbReference>
<comment type="caution">
    <text evidence="17">The sequence shown here is derived from an EMBL/GenBank/DDBJ whole genome shotgun (WGS) entry which is preliminary data.</text>
</comment>
<keyword evidence="9 12" id="KW-0460">Magnesium</keyword>
<dbReference type="GO" id="GO:0004519">
    <property type="term" value="F:endonuclease activity"/>
    <property type="evidence" value="ECO:0007669"/>
    <property type="project" value="UniProtKB-KW"/>
</dbReference>
<feature type="domain" description="MPN" evidence="16">
    <location>
        <begin position="1032"/>
        <end position="1166"/>
    </location>
</feature>